<organism evidence="1 2">
    <name type="scientific">Bacillus phage AR9</name>
    <dbReference type="NCBI Taxonomy" id="1815509"/>
    <lineage>
        <taxon>Viruses</taxon>
        <taxon>Duplodnaviria</taxon>
        <taxon>Heunggongvirae</taxon>
        <taxon>Uroviricota</taxon>
        <taxon>Caudoviricetes</taxon>
        <taxon>Takahashivirus</taxon>
        <taxon>Bacillus phage PBS1</taxon>
    </lineage>
</organism>
<protein>
    <submittedName>
        <fullName evidence="1">Uncharacterized protein</fullName>
    </submittedName>
</protein>
<sequence>MEIIKLVEGSFMDNNEIMEDYIYLEMLKVLREKYKEFRDKPSCRFIVRMKDKNYKKLIINAISNLDICNTSDIVCEDKDEDKVFVISQNPETNDYVNTLFHFKVEQKVS</sequence>
<dbReference type="KEGG" id="vg:29058886"/>
<evidence type="ECO:0000313" key="2">
    <source>
        <dbReference type="Proteomes" id="UP000202618"/>
    </source>
</evidence>
<name>A0A172JI76_BPPB1</name>
<dbReference type="RefSeq" id="YP_009283072.1">
    <property type="nucleotide sequence ID" value="NC_031039.1"/>
</dbReference>
<reference evidence="1 2" key="1">
    <citation type="journal article" date="2016" name="Virology">
        <title>The genome of AR9, a giant transducing Bacillus phage encoding two multisubunit RNA polymerases.</title>
        <authorList>
            <person name="Lavysh D."/>
            <person name="Sokolova M."/>
            <person name="Minakhin L."/>
            <person name="Yakunina M."/>
            <person name="Artamonova T."/>
            <person name="Kozyavkin S."/>
            <person name="Makarova K.S."/>
            <person name="Koonin E.V."/>
            <person name="Severinov K."/>
        </authorList>
    </citation>
    <scope>NUCLEOTIDE SEQUENCE [LARGE SCALE GENOMIC DNA]</scope>
</reference>
<evidence type="ECO:0000313" key="1">
    <source>
        <dbReference type="EMBL" id="AMS01252.1"/>
    </source>
</evidence>
<dbReference type="Proteomes" id="UP000202618">
    <property type="component" value="Segment"/>
</dbReference>
<accession>A0A172JI76</accession>
<gene>
    <name evidence="1" type="ORF">AR9_g168</name>
</gene>
<dbReference type="EMBL" id="KU878088">
    <property type="protein sequence ID" value="AMS01252.1"/>
    <property type="molecule type" value="Genomic_DNA"/>
</dbReference>
<dbReference type="GeneID" id="29058886"/>
<proteinExistence type="predicted"/>